<dbReference type="PANTHER" id="PTHR21499:SF3">
    <property type="entry name" value="ASPARTOKINASE"/>
    <property type="match status" value="1"/>
</dbReference>
<evidence type="ECO:0000256" key="3">
    <source>
        <dbReference type="ARBA" id="ARBA00004986"/>
    </source>
</evidence>
<evidence type="ECO:0000256" key="6">
    <source>
        <dbReference type="ARBA" id="ARBA00013059"/>
    </source>
</evidence>
<evidence type="ECO:0000259" key="19">
    <source>
        <dbReference type="Pfam" id="PF22468"/>
    </source>
</evidence>
<proteinExistence type="inferred from homology"/>
<dbReference type="PIRSF" id="PIRSF000726">
    <property type="entry name" value="Asp_kin"/>
    <property type="match status" value="1"/>
</dbReference>
<dbReference type="PROSITE" id="PS00324">
    <property type="entry name" value="ASPARTOKINASE"/>
    <property type="match status" value="1"/>
</dbReference>
<dbReference type="Pfam" id="PF22468">
    <property type="entry name" value="ACT_9"/>
    <property type="match status" value="1"/>
</dbReference>
<dbReference type="NCBIfam" id="NF005155">
    <property type="entry name" value="PRK06635.1-4"/>
    <property type="match status" value="1"/>
</dbReference>
<dbReference type="SUPFAM" id="SSF53633">
    <property type="entry name" value="Carbamate kinase-like"/>
    <property type="match status" value="1"/>
</dbReference>
<keyword evidence="11 16" id="KW-0418">Kinase</keyword>
<dbReference type="InterPro" id="IPR018042">
    <property type="entry name" value="Aspartate_kinase_CS"/>
</dbReference>
<dbReference type="Gene3D" id="3.30.2130.10">
    <property type="entry name" value="VC0802-like"/>
    <property type="match status" value="1"/>
</dbReference>
<evidence type="ECO:0000256" key="4">
    <source>
        <dbReference type="ARBA" id="ARBA00005139"/>
    </source>
</evidence>
<dbReference type="SUPFAM" id="SSF55021">
    <property type="entry name" value="ACT-like"/>
    <property type="match status" value="1"/>
</dbReference>
<evidence type="ECO:0000256" key="13">
    <source>
        <dbReference type="ARBA" id="ARBA00022915"/>
    </source>
</evidence>
<dbReference type="InterPro" id="IPR036393">
    <property type="entry name" value="AceGlu_kinase-like_sf"/>
</dbReference>
<evidence type="ECO:0000256" key="16">
    <source>
        <dbReference type="RuleBase" id="RU003448"/>
    </source>
</evidence>
<dbReference type="EMBL" id="JAVHUY010000011">
    <property type="protein sequence ID" value="MDQ7905664.1"/>
    <property type="molecule type" value="Genomic_DNA"/>
</dbReference>
<comment type="similarity">
    <text evidence="5 16">Belongs to the aspartokinase family.</text>
</comment>
<keyword evidence="8 17" id="KW-0028">Amino-acid biosynthesis</keyword>
<comment type="caution">
    <text evidence="20">The sequence shown here is derived from an EMBL/GenBank/DDBJ whole genome shotgun (WGS) entry which is preliminary data.</text>
</comment>
<keyword evidence="21" id="KW-1185">Reference proteome</keyword>
<keyword evidence="12" id="KW-0067">ATP-binding</keyword>
<comment type="pathway">
    <text evidence="4 17">Amino-acid biosynthesis; L-threonine biosynthesis; L-threonine from L-aspartate: step 1/5.</text>
</comment>
<feature type="domain" description="Aspartate/glutamate/uridylate kinase" evidence="18">
    <location>
        <begin position="3"/>
        <end position="229"/>
    </location>
</feature>
<evidence type="ECO:0000256" key="5">
    <source>
        <dbReference type="ARBA" id="ARBA00010122"/>
    </source>
</evidence>
<comment type="catalytic activity">
    <reaction evidence="15 16">
        <text>L-aspartate + ATP = 4-phospho-L-aspartate + ADP</text>
        <dbReference type="Rhea" id="RHEA:23776"/>
        <dbReference type="ChEBI" id="CHEBI:29991"/>
        <dbReference type="ChEBI" id="CHEBI:30616"/>
        <dbReference type="ChEBI" id="CHEBI:57535"/>
        <dbReference type="ChEBI" id="CHEBI:456216"/>
        <dbReference type="EC" id="2.7.2.4"/>
    </reaction>
</comment>
<evidence type="ECO:0000256" key="10">
    <source>
        <dbReference type="ARBA" id="ARBA00022741"/>
    </source>
</evidence>
<keyword evidence="10" id="KW-0547">Nucleotide-binding</keyword>
<accession>A0ABU0ZGX9</accession>
<dbReference type="Pfam" id="PF00696">
    <property type="entry name" value="AA_kinase"/>
    <property type="match status" value="1"/>
</dbReference>
<evidence type="ECO:0000256" key="11">
    <source>
        <dbReference type="ARBA" id="ARBA00022777"/>
    </source>
</evidence>
<gene>
    <name evidence="20" type="ORF">RB614_14190</name>
</gene>
<dbReference type="InterPro" id="IPR054352">
    <property type="entry name" value="ACT_Aspartokinase"/>
</dbReference>
<evidence type="ECO:0000313" key="20">
    <source>
        <dbReference type="EMBL" id="MDQ7905664.1"/>
    </source>
</evidence>
<evidence type="ECO:0000256" key="8">
    <source>
        <dbReference type="ARBA" id="ARBA00022605"/>
    </source>
</evidence>
<dbReference type="PANTHER" id="PTHR21499">
    <property type="entry name" value="ASPARTATE KINASE"/>
    <property type="match status" value="1"/>
</dbReference>
<evidence type="ECO:0000313" key="21">
    <source>
        <dbReference type="Proteomes" id="UP001230908"/>
    </source>
</evidence>
<protein>
    <recommendedName>
        <fullName evidence="7 16">Aspartokinase</fullName>
        <ecNumber evidence="6 16">2.7.2.4</ecNumber>
    </recommendedName>
</protein>
<evidence type="ECO:0000256" key="9">
    <source>
        <dbReference type="ARBA" id="ARBA00022679"/>
    </source>
</evidence>
<dbReference type="RefSeq" id="WP_308712935.1">
    <property type="nucleotide sequence ID" value="NZ_JAVHUY010000011.1"/>
</dbReference>
<dbReference type="Proteomes" id="UP001230908">
    <property type="component" value="Unassembled WGS sequence"/>
</dbReference>
<evidence type="ECO:0000256" key="17">
    <source>
        <dbReference type="RuleBase" id="RU004249"/>
    </source>
</evidence>
<keyword evidence="13" id="KW-0220">Diaminopimelate biosynthesis</keyword>
<organism evidence="20 21">
    <name type="scientific">Phytohabitans maris</name>
    <dbReference type="NCBI Taxonomy" id="3071409"/>
    <lineage>
        <taxon>Bacteria</taxon>
        <taxon>Bacillati</taxon>
        <taxon>Actinomycetota</taxon>
        <taxon>Actinomycetes</taxon>
        <taxon>Micromonosporales</taxon>
        <taxon>Micromonosporaceae</taxon>
    </lineage>
</organism>
<comment type="pathway">
    <text evidence="2 17">Amino-acid biosynthesis; L-lysine biosynthesis via DAP pathway; (S)-tetrahydrodipicolinate from L-aspartate: step 1/4.</text>
</comment>
<keyword evidence="9 16" id="KW-0808">Transferase</keyword>
<sequence>MTTVVQKYGGSSVATVARIGMVADRIARTRAAGLSVVVVVSATGDTTDELLRLAARVSAAPHPRETDQLLATGECASAALLAMALRERGVPAVSLTGGQAGFRVSGPHGGGSVERIRTGRVESLLAAGNVVVVAGFQGVNAAGDVVTLGRGGSDTSAVALAAELRARTCQIYTDVAGVFTADPRIVPAARLLHVVPAGVMAELAFAGARVLHARSVELAQMSEVDIEVRDSASDGPGTLVESRRDVLEERSCVVAVADDRDVVLVTTDAVPPGALLHLLAEQAVQPDLFAFAAPGRCGFTVTAAGAARLREPLACLVAAAGGEAVADAAVGKVSLVGTGLLSRPQLTAQMLSELAVAGIAPSWVGASQSRVSAVVPAADTVRAAVVLHRAFGLDRAPATAPGPEPVTA</sequence>
<evidence type="ECO:0000256" key="2">
    <source>
        <dbReference type="ARBA" id="ARBA00004766"/>
    </source>
</evidence>
<comment type="function">
    <text evidence="1">Catalyzes the phosphorylation of the beta-carboxyl group of aspartic acid with ATP to yield 4-phospho-L-aspartate, which is involved in the branched biosynthetic pathway leading to the biosynthesis of amino acids lysine, threonine, isoleucine and methionine.</text>
</comment>
<dbReference type="InterPro" id="IPR005260">
    <property type="entry name" value="Asp_kin_monofn"/>
</dbReference>
<dbReference type="GO" id="GO:0004072">
    <property type="term" value="F:aspartate kinase activity"/>
    <property type="evidence" value="ECO:0007669"/>
    <property type="project" value="UniProtKB-EC"/>
</dbReference>
<evidence type="ECO:0000256" key="14">
    <source>
        <dbReference type="ARBA" id="ARBA00023154"/>
    </source>
</evidence>
<comment type="pathway">
    <text evidence="3 17">Amino-acid biosynthesis; L-methionine biosynthesis via de novo pathway; L-homoserine from L-aspartate: step 1/3.</text>
</comment>
<dbReference type="Gene3D" id="3.40.1160.10">
    <property type="entry name" value="Acetylglutamate kinase-like"/>
    <property type="match status" value="1"/>
</dbReference>
<evidence type="ECO:0000256" key="15">
    <source>
        <dbReference type="ARBA" id="ARBA00047872"/>
    </source>
</evidence>
<dbReference type="InterPro" id="IPR001048">
    <property type="entry name" value="Asp/Glu/Uridylate_kinase"/>
</dbReference>
<evidence type="ECO:0000256" key="12">
    <source>
        <dbReference type="ARBA" id="ARBA00022840"/>
    </source>
</evidence>
<keyword evidence="14" id="KW-0457">Lysine biosynthesis</keyword>
<dbReference type="InterPro" id="IPR001341">
    <property type="entry name" value="Asp_kinase"/>
</dbReference>
<dbReference type="InterPro" id="IPR045865">
    <property type="entry name" value="ACT-like_dom_sf"/>
</dbReference>
<dbReference type="EC" id="2.7.2.4" evidence="6 16"/>
<name>A0ABU0ZGX9_9ACTN</name>
<feature type="domain" description="Aspartokinase ACT" evidence="19">
    <location>
        <begin position="333"/>
        <end position="391"/>
    </location>
</feature>
<evidence type="ECO:0000259" key="18">
    <source>
        <dbReference type="Pfam" id="PF00696"/>
    </source>
</evidence>
<evidence type="ECO:0000256" key="1">
    <source>
        <dbReference type="ARBA" id="ARBA00002843"/>
    </source>
</evidence>
<evidence type="ECO:0000256" key="7">
    <source>
        <dbReference type="ARBA" id="ARBA00016273"/>
    </source>
</evidence>
<reference evidence="20 21" key="1">
    <citation type="submission" date="2023-08" db="EMBL/GenBank/DDBJ databases">
        <title>Phytohabitans sansha sp. nov., isolated from marine sediment.</title>
        <authorList>
            <person name="Zhao Y."/>
            <person name="Yi K."/>
        </authorList>
    </citation>
    <scope>NUCLEOTIDE SEQUENCE [LARGE SCALE GENOMIC DNA]</scope>
    <source>
        <strain evidence="20 21">ZYX-F-186</strain>
    </source>
</reference>
<dbReference type="CDD" id="cd04246">
    <property type="entry name" value="AAK_AK-DapG-like"/>
    <property type="match status" value="1"/>
</dbReference>
<dbReference type="NCBIfam" id="TIGR00657">
    <property type="entry name" value="asp_kinases"/>
    <property type="match status" value="1"/>
</dbReference>